<dbReference type="PROSITE" id="PS52019">
    <property type="entry name" value="PKS_MFAS_DH"/>
    <property type="match status" value="1"/>
</dbReference>
<dbReference type="EnsemblMetazoa" id="XM_050654767.1">
    <property type="protein sequence ID" value="XP_050510724.1"/>
    <property type="gene ID" value="LOC114335902"/>
</dbReference>
<dbReference type="InterPro" id="IPR013968">
    <property type="entry name" value="PKS_KR"/>
</dbReference>
<evidence type="ECO:0000259" key="19">
    <source>
        <dbReference type="PROSITE" id="PS52019"/>
    </source>
</evidence>
<dbReference type="Gene3D" id="1.10.1200.10">
    <property type="entry name" value="ACP-like"/>
    <property type="match status" value="1"/>
</dbReference>
<keyword evidence="10" id="KW-0560">Oxidoreductase</keyword>
<evidence type="ECO:0000256" key="5">
    <source>
        <dbReference type="ARBA" id="ARBA00022553"/>
    </source>
</evidence>
<dbReference type="InterPro" id="IPR001227">
    <property type="entry name" value="Ac_transferase_dom_sf"/>
</dbReference>
<feature type="active site" description="Proton donor; for dehydratase activity" evidence="16">
    <location>
        <position position="1022"/>
    </location>
</feature>
<evidence type="ECO:0000256" key="1">
    <source>
        <dbReference type="ARBA" id="ARBA00012873"/>
    </source>
</evidence>
<dbReference type="SUPFAM" id="SSF55048">
    <property type="entry name" value="Probable ACP-binding domain of malonyl-CoA ACP transacylase"/>
    <property type="match status" value="1"/>
</dbReference>
<evidence type="ECO:0000256" key="7">
    <source>
        <dbReference type="ARBA" id="ARBA00022801"/>
    </source>
</evidence>
<dbReference type="InterPro" id="IPR016035">
    <property type="entry name" value="Acyl_Trfase/lysoPLipase"/>
</dbReference>
<dbReference type="Pfam" id="PF00698">
    <property type="entry name" value="Acyl_transf_1"/>
    <property type="match status" value="1"/>
</dbReference>
<keyword evidence="14" id="KW-0511">Multifunctional enzyme</keyword>
<keyword evidence="8" id="KW-0276">Fatty acid metabolism</keyword>
<evidence type="ECO:0000313" key="20">
    <source>
        <dbReference type="EnsemblMetazoa" id="XP_050510724.1"/>
    </source>
</evidence>
<feature type="domain" description="Carrier" evidence="17">
    <location>
        <begin position="1935"/>
        <end position="2012"/>
    </location>
</feature>
<evidence type="ECO:0000259" key="18">
    <source>
        <dbReference type="PROSITE" id="PS52004"/>
    </source>
</evidence>
<keyword evidence="9" id="KW-0521">NADP</keyword>
<feature type="region of interest" description="N-terminal hotdog fold" evidence="16">
    <location>
        <begin position="836"/>
        <end position="958"/>
    </location>
</feature>
<evidence type="ECO:0000256" key="8">
    <source>
        <dbReference type="ARBA" id="ARBA00022832"/>
    </source>
</evidence>
<dbReference type="CDD" id="cd05195">
    <property type="entry name" value="enoyl_red"/>
    <property type="match status" value="1"/>
</dbReference>
<dbReference type="Gene3D" id="3.40.50.720">
    <property type="entry name" value="NAD(P)-binding Rossmann-like Domain"/>
    <property type="match status" value="1"/>
</dbReference>
<evidence type="ECO:0000256" key="11">
    <source>
        <dbReference type="ARBA" id="ARBA00023027"/>
    </source>
</evidence>
<dbReference type="PANTHER" id="PTHR43775">
    <property type="entry name" value="FATTY ACID SYNTHASE"/>
    <property type="match status" value="1"/>
</dbReference>
<dbReference type="InterPro" id="IPR011032">
    <property type="entry name" value="GroES-like_sf"/>
</dbReference>
<dbReference type="InterPro" id="IPR049391">
    <property type="entry name" value="FAS_pseudo-KR"/>
</dbReference>
<dbReference type="SMART" id="SM00822">
    <property type="entry name" value="PKS_KR"/>
    <property type="match status" value="1"/>
</dbReference>
<dbReference type="RefSeq" id="XP_050510724.1">
    <property type="nucleotide sequence ID" value="XM_050654767.1"/>
</dbReference>
<dbReference type="InterPro" id="IPR049552">
    <property type="entry name" value="PKS_DH_N"/>
</dbReference>
<evidence type="ECO:0000256" key="15">
    <source>
        <dbReference type="ARBA" id="ARBA00044883"/>
    </source>
</evidence>
<keyword evidence="13" id="KW-0275">Fatty acid biosynthesis</keyword>
<proteinExistence type="predicted"/>
<dbReference type="Gene3D" id="3.10.129.110">
    <property type="entry name" value="Polyketide synthase dehydratase"/>
    <property type="match status" value="1"/>
</dbReference>
<keyword evidence="6" id="KW-0808">Transferase</keyword>
<feature type="active site" description="Proton acceptor; for dehydratase activity" evidence="16">
    <location>
        <position position="870"/>
    </location>
</feature>
<evidence type="ECO:0000256" key="14">
    <source>
        <dbReference type="ARBA" id="ARBA00023268"/>
    </source>
</evidence>
<evidence type="ECO:0000256" key="6">
    <source>
        <dbReference type="ARBA" id="ARBA00022679"/>
    </source>
</evidence>
<dbReference type="InterPro" id="IPR057326">
    <property type="entry name" value="KR_dom"/>
</dbReference>
<dbReference type="InterPro" id="IPR016039">
    <property type="entry name" value="Thiolase-like"/>
</dbReference>
<dbReference type="Pfam" id="PF08659">
    <property type="entry name" value="KR"/>
    <property type="match status" value="1"/>
</dbReference>
<dbReference type="Pfam" id="PF02801">
    <property type="entry name" value="Ketoacyl-synt_C"/>
    <property type="match status" value="1"/>
</dbReference>
<evidence type="ECO:0000256" key="9">
    <source>
        <dbReference type="ARBA" id="ARBA00022857"/>
    </source>
</evidence>
<keyword evidence="7" id="KW-0378">Hydrolase</keyword>
<keyword evidence="12" id="KW-0443">Lipid metabolism</keyword>
<dbReference type="CDD" id="cd08954">
    <property type="entry name" value="KR_1_FAS_SDR_x"/>
    <property type="match status" value="1"/>
</dbReference>
<accession>A0ABM5KKJ6</accession>
<dbReference type="SMART" id="SM00827">
    <property type="entry name" value="PKS_AT"/>
    <property type="match status" value="1"/>
</dbReference>
<comment type="catalytic activity">
    <reaction evidence="15">
        <text>acetyl-CoA + n malonyl-CoA + 2n NADPH + 2n H(+) = a long-chain fatty acid + (n+1) CoA + n CO2 + 2n NADP(+).</text>
        <dbReference type="EC" id="2.3.1.85"/>
    </reaction>
</comment>
<evidence type="ECO:0000256" key="13">
    <source>
        <dbReference type="ARBA" id="ARBA00023160"/>
    </source>
</evidence>
<keyword evidence="3" id="KW-0596">Phosphopantetheine</keyword>
<feature type="domain" description="Ketosynthase family 3 (KS3)" evidence="18">
    <location>
        <begin position="4"/>
        <end position="408"/>
    </location>
</feature>
<dbReference type="InterPro" id="IPR036291">
    <property type="entry name" value="NAD(P)-bd_dom_sf"/>
</dbReference>
<dbReference type="InterPro" id="IPR049900">
    <property type="entry name" value="PKS_mFAS_DH"/>
</dbReference>
<dbReference type="InterPro" id="IPR020841">
    <property type="entry name" value="PKS_Beta-ketoAc_synthase_dom"/>
</dbReference>
<protein>
    <recommendedName>
        <fullName evidence="2">Fatty acid synthase</fullName>
        <ecNumber evidence="1">2.3.1.85</ecNumber>
    </recommendedName>
</protein>
<dbReference type="SMART" id="SM00829">
    <property type="entry name" value="PKS_ER"/>
    <property type="match status" value="1"/>
</dbReference>
<dbReference type="Pfam" id="PF21149">
    <property type="entry name" value="FAS_pseudo-KR"/>
    <property type="match status" value="1"/>
</dbReference>
<feature type="domain" description="PKS/mFAS DH" evidence="19">
    <location>
        <begin position="836"/>
        <end position="1115"/>
    </location>
</feature>
<dbReference type="SUPFAM" id="SSF53901">
    <property type="entry name" value="Thiolase-like"/>
    <property type="match status" value="1"/>
</dbReference>
<dbReference type="InterPro" id="IPR014043">
    <property type="entry name" value="Acyl_transferase_dom"/>
</dbReference>
<dbReference type="SUPFAM" id="SSF51735">
    <property type="entry name" value="NAD(P)-binding Rossmann-fold domains"/>
    <property type="match status" value="2"/>
</dbReference>
<dbReference type="InterPro" id="IPR020843">
    <property type="entry name" value="ER"/>
</dbReference>
<evidence type="ECO:0000256" key="10">
    <source>
        <dbReference type="ARBA" id="ARBA00023002"/>
    </source>
</evidence>
<dbReference type="InterPro" id="IPR009081">
    <property type="entry name" value="PP-bd_ACP"/>
</dbReference>
<reference evidence="20" key="1">
    <citation type="submission" date="2025-05" db="UniProtKB">
        <authorList>
            <consortium name="EnsemblMetazoa"/>
        </authorList>
    </citation>
    <scope>IDENTIFICATION</scope>
</reference>
<dbReference type="PANTHER" id="PTHR43775:SF7">
    <property type="entry name" value="FATTY ACID SYNTHASE"/>
    <property type="match status" value="1"/>
</dbReference>
<dbReference type="InterPro" id="IPR050091">
    <property type="entry name" value="PKS_NRPS_Biosynth_Enz"/>
</dbReference>
<dbReference type="InterPro" id="IPR032821">
    <property type="entry name" value="PKS_assoc"/>
</dbReference>
<dbReference type="SMART" id="SM00825">
    <property type="entry name" value="PKS_KS"/>
    <property type="match status" value="1"/>
</dbReference>
<dbReference type="Proteomes" id="UP001652700">
    <property type="component" value="Unplaced"/>
</dbReference>
<dbReference type="SUPFAM" id="SSF52151">
    <property type="entry name" value="FabD/lysophospholipase-like"/>
    <property type="match status" value="1"/>
</dbReference>
<evidence type="ECO:0000259" key="17">
    <source>
        <dbReference type="PROSITE" id="PS50075"/>
    </source>
</evidence>
<keyword evidence="21" id="KW-1185">Reference proteome</keyword>
<evidence type="ECO:0000256" key="16">
    <source>
        <dbReference type="PROSITE-ProRule" id="PRU01363"/>
    </source>
</evidence>
<name>A0ABM5KKJ6_DIAVI</name>
<keyword evidence="5" id="KW-0597">Phosphoprotein</keyword>
<keyword evidence="11" id="KW-0520">NAD</keyword>
<dbReference type="Pfam" id="PF16197">
    <property type="entry name" value="KAsynt_C_assoc"/>
    <property type="match status" value="1"/>
</dbReference>
<dbReference type="EC" id="2.3.1.85" evidence="1"/>
<dbReference type="SUPFAM" id="SSF47336">
    <property type="entry name" value="ACP-like"/>
    <property type="match status" value="1"/>
</dbReference>
<dbReference type="CDD" id="cd00833">
    <property type="entry name" value="PKS"/>
    <property type="match status" value="1"/>
</dbReference>
<dbReference type="SUPFAM" id="SSF50129">
    <property type="entry name" value="GroES-like"/>
    <property type="match status" value="1"/>
</dbReference>
<dbReference type="Pfam" id="PF21089">
    <property type="entry name" value="PKS_DH_N"/>
    <property type="match status" value="1"/>
</dbReference>
<dbReference type="Gene3D" id="3.90.180.10">
    <property type="entry name" value="Medium-chain alcohol dehydrogenases, catalytic domain"/>
    <property type="match status" value="1"/>
</dbReference>
<organism evidence="20 21">
    <name type="scientific">Diabrotica virgifera virgifera</name>
    <name type="common">western corn rootworm</name>
    <dbReference type="NCBI Taxonomy" id="50390"/>
    <lineage>
        <taxon>Eukaryota</taxon>
        <taxon>Metazoa</taxon>
        <taxon>Ecdysozoa</taxon>
        <taxon>Arthropoda</taxon>
        <taxon>Hexapoda</taxon>
        <taxon>Insecta</taxon>
        <taxon>Pterygota</taxon>
        <taxon>Neoptera</taxon>
        <taxon>Endopterygota</taxon>
        <taxon>Coleoptera</taxon>
        <taxon>Polyphaga</taxon>
        <taxon>Cucujiformia</taxon>
        <taxon>Chrysomeloidea</taxon>
        <taxon>Chrysomelidae</taxon>
        <taxon>Galerucinae</taxon>
        <taxon>Diabroticina</taxon>
        <taxon>Diabroticites</taxon>
        <taxon>Diabrotica</taxon>
    </lineage>
</organism>
<dbReference type="InterPro" id="IPR014030">
    <property type="entry name" value="Ketoacyl_synth_N"/>
</dbReference>
<dbReference type="InterPro" id="IPR042104">
    <property type="entry name" value="PKS_dehydratase_sf"/>
</dbReference>
<dbReference type="InterPro" id="IPR018201">
    <property type="entry name" value="Ketoacyl_synth_AS"/>
</dbReference>
<dbReference type="GeneID" id="114335902"/>
<dbReference type="PROSITE" id="PS00606">
    <property type="entry name" value="KS3_1"/>
    <property type="match status" value="1"/>
</dbReference>
<dbReference type="Pfam" id="PF00550">
    <property type="entry name" value="PP-binding"/>
    <property type="match status" value="1"/>
</dbReference>
<dbReference type="InterPro" id="IPR016036">
    <property type="entry name" value="Malonyl_transacylase_ACP-bd"/>
</dbReference>
<evidence type="ECO:0000313" key="21">
    <source>
        <dbReference type="Proteomes" id="UP001652700"/>
    </source>
</evidence>
<feature type="region of interest" description="C-terminal hotdog fold" evidence="16">
    <location>
        <begin position="971"/>
        <end position="1115"/>
    </location>
</feature>
<evidence type="ECO:0000256" key="4">
    <source>
        <dbReference type="ARBA" id="ARBA00022516"/>
    </source>
</evidence>
<keyword evidence="4" id="KW-0444">Lipid biosynthesis</keyword>
<dbReference type="PROSITE" id="PS50075">
    <property type="entry name" value="CARRIER"/>
    <property type="match status" value="1"/>
</dbReference>
<evidence type="ECO:0000256" key="12">
    <source>
        <dbReference type="ARBA" id="ARBA00023098"/>
    </source>
</evidence>
<dbReference type="Gene3D" id="3.40.366.10">
    <property type="entry name" value="Malonyl-Coenzyme A Acyl Carrier Protein, domain 2"/>
    <property type="match status" value="1"/>
</dbReference>
<dbReference type="PROSITE" id="PS52004">
    <property type="entry name" value="KS3_2"/>
    <property type="match status" value="1"/>
</dbReference>
<dbReference type="Gene3D" id="3.30.70.3290">
    <property type="match status" value="1"/>
</dbReference>
<dbReference type="Pfam" id="PF00109">
    <property type="entry name" value="ketoacyl-synt"/>
    <property type="match status" value="1"/>
</dbReference>
<dbReference type="InterPro" id="IPR036736">
    <property type="entry name" value="ACP-like_sf"/>
</dbReference>
<dbReference type="Gene3D" id="3.40.47.10">
    <property type="match status" value="1"/>
</dbReference>
<evidence type="ECO:0000256" key="2">
    <source>
        <dbReference type="ARBA" id="ARBA00018769"/>
    </source>
</evidence>
<evidence type="ECO:0000256" key="3">
    <source>
        <dbReference type="ARBA" id="ARBA00022450"/>
    </source>
</evidence>
<sequence>MEAPFDVVISGMSGRFPECYNVKEFQDAIFQGLNLATEDDRRFSTELKGLPHWIAKVPELDKFDASFFDIHYKQANFTDPRHRILLETVYESIVDAGYNPAELYGSKTGVYVGLANYTNMAEMRSVESNGYGNLGMALYGAANRISHAFNFRGPSLALDAACASSMYALIACFEKIRSGEIEHAVVCGTHLLLSPDENRDYKQLRVLSSDQYSRVFSKIRDGFVRAEGVATLFLSRKTNCRRMYATILGAKGNANGHSKGGFTYPHPQIQAELMKMTYNEYGINQHDISFLEIHGTGTRAGDAIECESVSTLCKETGRKTPLMIGSVKANTGHCENTAAIVSVIKILTAFETGIIPGNIHAEPVDETLKGIKDGTLQVVTKHTEWPTGLGAVNSFGIGGSNGHAVLKRNDKVVKPIVNRKHRLVQVSGRTQEAVNHFLDGVVKNKDDEEFLALLDEIHKMNMKRHFFRGYTVLGKQPVRNISKYTSERPLVFIYSGLGTQWAGMGKDLLEFPVFRSTFIRCAAAVEPYGLDLMDLILKGSENSVNDIVFVFTAIAAIQISLTDFLYSLDIRPDFYAGHSSGEVGCAYANGDLTPEQAVLLAFARGHSLKKQQLEVGQMAAVGLGAEAIEKILPADIFVACHNSKNSVTISGPKESTVKFVNKLKEQNIFAHLVDTAGYAFHSKYIWKSYEPLVDFIRKVIVDPKPRSDKWISSSVAPGQANESWASLNCAEYHANNFRNKVLFEQIYEHIPENAIVLEIAPNGIFQAILKKQLGPERTVISLTKKTAEDQEQFLLSAVGELFNAGAQPNLRKLYKETVFPVSRGTALISPLVKWDHSITWFVPMYKHKDSFGKVVKVNISTEADSYLKGHNIDGRVMMPAFGFLEMVWKVLAELELKDVYEFPVVFEDVKLIRATILPENENVEFLVNIMKQTGHFEIHEGGSIVVSGKVRSTDDVSKEFKPIEELYKGGKDLPMCKREDFYKDTKLRRMNYAGVFQGIVEWDIYGLNGTVEWMDSLGGFLDSVYQISKCENLTKDLILPNSVKKMVIDPVTHFAQVAANKFVEVQRDPYLHLVRTKGIEITDLKYEKATKREKTHPDPTLENYQFIPYDIPVGSNKIDLRTSLSAGLQIICQNVKGLIKRVSVCQLKDDSKSAVTDEEVNKLMESILDKQILTEIEYTTDSFSTADTAYDVVIVTGNVSVNNGADNLRKFLRPETGFVIYVGDISQVKTNFEILFKTPSVSVLRSKQELTPRHEVISVSNTDFSWLEKLKKAAKDTESKTVYLVAEKEETSGVVGLLKCLLTEDSKVQLKAVFTNNAGSEFSLSNSLYKTQLSKQLNINVLKAGTWGTYVHIPLEDIPQKYVSNAVVSVKNLGVEPAFNWIEYPKLAPSNNKSSHVVNVNYSALNFTDSQIAAGDFRLKPVEPTDTDVDIGFEYSGITESKKKVMGIVARKGLSLQVNSDPHLTWEVPSSWNLEQATTVPVIYSLCYLGMVAKGQLQKEETVLLYVSDEFISAATSIARGFKCRIFLAVNTEEQKALYKNKLPDVEIGLAKDSAFLDLIHNKTGGKGLDLIVNTDSDVFLEKSVTFLSNCGRVVTLIRGSFQNAKINTDTLYHTNFCVSLDILLNQNVATKEKIRTLVKEGISSGHVQPLPSAVYKPTELSSAVKQLRDSNNKEKILVNLEPTSDPSILALPKVYFDHSKSYIINGGLGGMGLELTDWLMSKGARNIILNGRRNITNGYQAICMRRWAQYEKVVIKVSTTDASTLEGAEALIKEAQELGPLGGIFNSAMVLQDANLADQTVEMFKTSLKPKTFVAENMDRASRKLCPTLDYFVLFSSMTSGRGNLGQSNYGMANSSLEMICEKRKRANLPGLAVQWGPIGEVGALSSLSDDQEFLHNIPQRVQSCFDALEKLLLQGIAIGASTVVSDRKKLGESTASKTPVNMVAHIMGISDIDVIDKNTKLVQLGLDSLMITEIKQVLFRNFQLTVGLEEIRAYTFDELSKIEVKNTPKTIQTELKKGEWVQIMNPEY</sequence>
<dbReference type="InterPro" id="IPR014031">
    <property type="entry name" value="Ketoacyl_synth_C"/>
</dbReference>